<dbReference type="Proteomes" id="UP000269872">
    <property type="component" value="Unassembled WGS sequence"/>
</dbReference>
<comment type="caution">
    <text evidence="2">The sequence shown here is derived from an EMBL/GenBank/DDBJ whole genome shotgun (WGS) entry which is preliminary data.</text>
</comment>
<keyword evidence="1" id="KW-0472">Membrane</keyword>
<keyword evidence="1" id="KW-0812">Transmembrane</keyword>
<accession>A0A3M6F7W3</accession>
<evidence type="ECO:0000313" key="2">
    <source>
        <dbReference type="EMBL" id="RMV76066.1"/>
    </source>
</evidence>
<keyword evidence="1" id="KW-1133">Transmembrane helix</keyword>
<name>A0A3M6F7W3_9PSED</name>
<gene>
    <name evidence="2" type="ORF">ALP05_200061</name>
</gene>
<dbReference type="AlphaFoldDB" id="A0A3M6F7W3"/>
<feature type="transmembrane region" description="Helical" evidence="1">
    <location>
        <begin position="31"/>
        <end position="50"/>
    </location>
</feature>
<evidence type="ECO:0000256" key="1">
    <source>
        <dbReference type="SAM" id="Phobius"/>
    </source>
</evidence>
<sequence>MIYAIASLVFTLLSIFFFECGQQLSSQLHTQIGAGGLVSSFLSLTIAAITD</sequence>
<protein>
    <submittedName>
        <fullName evidence="2">Uncharacterized protein</fullName>
    </submittedName>
</protein>
<reference evidence="2 3" key="1">
    <citation type="submission" date="2018-08" db="EMBL/GenBank/DDBJ databases">
        <title>Recombination of ecologically and evolutionarily significant loci maintains genetic cohesion in the Pseudomonas syringae species complex.</title>
        <authorList>
            <person name="Dillon M."/>
            <person name="Thakur S."/>
            <person name="Almeida R.N.D."/>
            <person name="Weir B.S."/>
            <person name="Guttman D.S."/>
        </authorList>
    </citation>
    <scope>NUCLEOTIDE SEQUENCE [LARGE SCALE GENOMIC DNA]</scope>
    <source>
        <strain evidence="2 3">ICMP 7496</strain>
    </source>
</reference>
<dbReference type="EMBL" id="RBUY01000076">
    <property type="protein sequence ID" value="RMV76066.1"/>
    <property type="molecule type" value="Genomic_DNA"/>
</dbReference>
<organism evidence="2 3">
    <name type="scientific">Pseudomonas caricapapayae</name>
    <dbReference type="NCBI Taxonomy" id="46678"/>
    <lineage>
        <taxon>Bacteria</taxon>
        <taxon>Pseudomonadati</taxon>
        <taxon>Pseudomonadota</taxon>
        <taxon>Gammaproteobacteria</taxon>
        <taxon>Pseudomonadales</taxon>
        <taxon>Pseudomonadaceae</taxon>
        <taxon>Pseudomonas</taxon>
    </lineage>
</organism>
<evidence type="ECO:0000313" key="3">
    <source>
        <dbReference type="Proteomes" id="UP000269872"/>
    </source>
</evidence>
<proteinExistence type="predicted"/>